<evidence type="ECO:0000313" key="1">
    <source>
        <dbReference type="EMBL" id="CAF2274459.1"/>
    </source>
</evidence>
<evidence type="ECO:0000313" key="3">
    <source>
        <dbReference type="Proteomes" id="UP000028999"/>
    </source>
</evidence>
<dbReference type="Proteomes" id="UP001295469">
    <property type="component" value="Chromosome A04"/>
</dbReference>
<gene>
    <name evidence="2" type="primary">BnaA04g10850D</name>
    <name evidence="1" type="ORF">DARMORV10_A04P14160.1</name>
    <name evidence="2" type="ORF">GSBRNA2T00092083001</name>
</gene>
<keyword evidence="3" id="KW-1185">Reference proteome</keyword>
<proteinExistence type="predicted"/>
<dbReference type="EMBL" id="HG994358">
    <property type="protein sequence ID" value="CAF2274459.1"/>
    <property type="molecule type" value="Genomic_DNA"/>
</dbReference>
<reference evidence="2" key="2">
    <citation type="submission" date="2014-06" db="EMBL/GenBank/DDBJ databases">
        <authorList>
            <person name="Genoscope - CEA"/>
        </authorList>
    </citation>
    <scope>NUCLEOTIDE SEQUENCE</scope>
</reference>
<sequence>MKLDEIWPCKTHENYFGGFNLKPKTREREKRDQERRGLIHHHHHHLLHSSVNDRRFWISFPFLPSVRECDSYQLHSLYYPQYICCFTVLRV</sequence>
<dbReference type="PaxDb" id="3708-A0A078IDJ2"/>
<reference evidence="2 3" key="1">
    <citation type="journal article" date="2014" name="Science">
        <title>Plant genetics. Early allopolyploid evolution in the post-Neolithic Brassica napus oilseed genome.</title>
        <authorList>
            <person name="Chalhoub B."/>
            <person name="Denoeud F."/>
            <person name="Liu S."/>
            <person name="Parkin I.A."/>
            <person name="Tang H."/>
            <person name="Wang X."/>
            <person name="Chiquet J."/>
            <person name="Belcram H."/>
            <person name="Tong C."/>
            <person name="Samans B."/>
            <person name="Correa M."/>
            <person name="Da Silva C."/>
            <person name="Just J."/>
            <person name="Falentin C."/>
            <person name="Koh C.S."/>
            <person name="Le Clainche I."/>
            <person name="Bernard M."/>
            <person name="Bento P."/>
            <person name="Noel B."/>
            <person name="Labadie K."/>
            <person name="Alberti A."/>
            <person name="Charles M."/>
            <person name="Arnaud D."/>
            <person name="Guo H."/>
            <person name="Daviaud C."/>
            <person name="Alamery S."/>
            <person name="Jabbari K."/>
            <person name="Zhao M."/>
            <person name="Edger P.P."/>
            <person name="Chelaifa H."/>
            <person name="Tack D."/>
            <person name="Lassalle G."/>
            <person name="Mestiri I."/>
            <person name="Schnel N."/>
            <person name="Le Paslier M.C."/>
            <person name="Fan G."/>
            <person name="Renault V."/>
            <person name="Bayer P.E."/>
            <person name="Golicz A.A."/>
            <person name="Manoli S."/>
            <person name="Lee T.H."/>
            <person name="Thi V.H."/>
            <person name="Chalabi S."/>
            <person name="Hu Q."/>
            <person name="Fan C."/>
            <person name="Tollenaere R."/>
            <person name="Lu Y."/>
            <person name="Battail C."/>
            <person name="Shen J."/>
            <person name="Sidebottom C.H."/>
            <person name="Wang X."/>
            <person name="Canaguier A."/>
            <person name="Chauveau A."/>
            <person name="Berard A."/>
            <person name="Deniot G."/>
            <person name="Guan M."/>
            <person name="Liu Z."/>
            <person name="Sun F."/>
            <person name="Lim Y.P."/>
            <person name="Lyons E."/>
            <person name="Town C.D."/>
            <person name="Bancroft I."/>
            <person name="Wang X."/>
            <person name="Meng J."/>
            <person name="Ma J."/>
            <person name="Pires J.C."/>
            <person name="King G.J."/>
            <person name="Brunel D."/>
            <person name="Delourme R."/>
            <person name="Renard M."/>
            <person name="Aury J.M."/>
            <person name="Adams K.L."/>
            <person name="Batley J."/>
            <person name="Snowdon R.J."/>
            <person name="Tost J."/>
            <person name="Edwards D."/>
            <person name="Zhou Y."/>
            <person name="Hua W."/>
            <person name="Sharpe A.G."/>
            <person name="Paterson A.H."/>
            <person name="Guan C."/>
            <person name="Wincker P."/>
        </authorList>
    </citation>
    <scope>NUCLEOTIDE SEQUENCE [LARGE SCALE GENOMIC DNA]</scope>
    <source>
        <strain evidence="3">cv. Darmor-bzh</strain>
    </source>
</reference>
<protein>
    <submittedName>
        <fullName evidence="1">(rape) hypothetical protein</fullName>
    </submittedName>
    <submittedName>
        <fullName evidence="2">BnaA04g10850D protein</fullName>
    </submittedName>
</protein>
<organism evidence="2 3">
    <name type="scientific">Brassica napus</name>
    <name type="common">Rape</name>
    <dbReference type="NCBI Taxonomy" id="3708"/>
    <lineage>
        <taxon>Eukaryota</taxon>
        <taxon>Viridiplantae</taxon>
        <taxon>Streptophyta</taxon>
        <taxon>Embryophyta</taxon>
        <taxon>Tracheophyta</taxon>
        <taxon>Spermatophyta</taxon>
        <taxon>Magnoliopsida</taxon>
        <taxon>eudicotyledons</taxon>
        <taxon>Gunneridae</taxon>
        <taxon>Pentapetalae</taxon>
        <taxon>rosids</taxon>
        <taxon>malvids</taxon>
        <taxon>Brassicales</taxon>
        <taxon>Brassicaceae</taxon>
        <taxon>Brassiceae</taxon>
        <taxon>Brassica</taxon>
    </lineage>
</organism>
<dbReference type="AlphaFoldDB" id="A0A078IDJ2"/>
<dbReference type="Gramene" id="CDY48955">
    <property type="protein sequence ID" value="CDY48955"/>
    <property type="gene ID" value="GSBRNA2T00092083001"/>
</dbReference>
<accession>A0A078IDJ2</accession>
<reference evidence="1" key="3">
    <citation type="submission" date="2021-01" db="EMBL/GenBank/DDBJ databases">
        <authorList>
            <consortium name="Genoscope - CEA"/>
            <person name="William W."/>
        </authorList>
    </citation>
    <scope>NUCLEOTIDE SEQUENCE</scope>
</reference>
<dbReference type="Proteomes" id="UP000028999">
    <property type="component" value="Unassembled WGS sequence"/>
</dbReference>
<name>A0A078IDJ2_BRANA</name>
<evidence type="ECO:0000313" key="2">
    <source>
        <dbReference type="EMBL" id="CDY48955.1"/>
    </source>
</evidence>
<dbReference type="EMBL" id="LK032804">
    <property type="protein sequence ID" value="CDY48955.1"/>
    <property type="molecule type" value="Genomic_DNA"/>
</dbReference>